<evidence type="ECO:0000259" key="1">
    <source>
        <dbReference type="SMART" id="SM00507"/>
    </source>
</evidence>
<dbReference type="KEGG" id="cnan:A2G96_13045"/>
<dbReference type="EMBL" id="CP014844">
    <property type="protein sequence ID" value="AMR78593.1"/>
    <property type="molecule type" value="Genomic_DNA"/>
</dbReference>
<keyword evidence="3" id="KW-1185">Reference proteome</keyword>
<evidence type="ECO:0000313" key="2">
    <source>
        <dbReference type="EMBL" id="AMR78593.1"/>
    </source>
</evidence>
<gene>
    <name evidence="2" type="ORF">A2G96_13045</name>
</gene>
<dbReference type="SMART" id="SM00507">
    <property type="entry name" value="HNHc"/>
    <property type="match status" value="1"/>
</dbReference>
<dbReference type="RefSeq" id="WP_062799810.1">
    <property type="nucleotide sequence ID" value="NZ_CP014844.1"/>
</dbReference>
<evidence type="ECO:0000313" key="3">
    <source>
        <dbReference type="Proteomes" id="UP000075238"/>
    </source>
</evidence>
<dbReference type="CDD" id="cd00085">
    <property type="entry name" value="HNHc"/>
    <property type="match status" value="1"/>
</dbReference>
<dbReference type="STRING" id="1796606.A2G96_13045"/>
<dbReference type="InterPro" id="IPR003615">
    <property type="entry name" value="HNH_nuc"/>
</dbReference>
<name>A0A142JKI1_9BURK</name>
<protein>
    <recommendedName>
        <fullName evidence="1">HNH nuclease domain-containing protein</fullName>
    </recommendedName>
</protein>
<dbReference type="Proteomes" id="UP000075238">
    <property type="component" value="Chromosome 1"/>
</dbReference>
<feature type="domain" description="HNH nuclease" evidence="1">
    <location>
        <begin position="73"/>
        <end position="122"/>
    </location>
</feature>
<sequence length="258" mass="29004">MTESTARMGDDLVEAIATGISWDKATEGMSPPSESLGANFAVRRFAPIVFSVKRHLWRKNDDNMEAADAEYRAKRESRLQKGNYQCVFCGFRSKHTEIHHKNDNHADNRAENLIVADPLCHGTQHIGQVGAKRHGLMIEAAGLPQAELNHLQRTIAVVLEVGTDAEKREASSLLQHLASRGELVIKVWGSANPSDFANAMLELKEQEMEKRESAFAGLGLLYRPSRFVEYIGRWVDELYKSLPTNTWQRIHDRAVGKQ</sequence>
<reference evidence="2 3" key="1">
    <citation type="submission" date="2016-03" db="EMBL/GenBank/DDBJ databases">
        <title>Complete genome sequence of a novel chlorpyrifos degrading bacterium, Cupriavidus nantongensis sp. X1.</title>
        <authorList>
            <person name="Fang L."/>
        </authorList>
    </citation>
    <scope>NUCLEOTIDE SEQUENCE [LARGE SCALE GENOMIC DNA]</scope>
    <source>
        <strain evidence="2 3">X1</strain>
    </source>
</reference>
<accession>A0A142JKI1</accession>
<dbReference type="OrthoDB" id="6696486at2"/>
<dbReference type="AlphaFoldDB" id="A0A142JKI1"/>
<organism evidence="2 3">
    <name type="scientific">Cupriavidus nantongensis</name>
    <dbReference type="NCBI Taxonomy" id="1796606"/>
    <lineage>
        <taxon>Bacteria</taxon>
        <taxon>Pseudomonadati</taxon>
        <taxon>Pseudomonadota</taxon>
        <taxon>Betaproteobacteria</taxon>
        <taxon>Burkholderiales</taxon>
        <taxon>Burkholderiaceae</taxon>
        <taxon>Cupriavidus</taxon>
    </lineage>
</organism>
<proteinExistence type="predicted"/>